<evidence type="ECO:0000256" key="2">
    <source>
        <dbReference type="ARBA" id="ARBA00022475"/>
    </source>
</evidence>
<feature type="transmembrane region" description="Helical" evidence="7">
    <location>
        <begin position="361"/>
        <end position="387"/>
    </location>
</feature>
<comment type="subunit">
    <text evidence="7">The complex comprises the extracytoplasmic solute receptor protein and the two transmembrane proteins.</text>
</comment>
<feature type="domain" description="TRAP C4-dicarboxylate transport system permease DctM subunit" evidence="8">
    <location>
        <begin position="8"/>
        <end position="419"/>
    </location>
</feature>
<feature type="transmembrane region" description="Helical" evidence="7">
    <location>
        <begin position="168"/>
        <end position="194"/>
    </location>
</feature>
<feature type="transmembrane region" description="Helical" evidence="7">
    <location>
        <begin position="135"/>
        <end position="162"/>
    </location>
</feature>
<dbReference type="GO" id="GO:0022857">
    <property type="term" value="F:transmembrane transporter activity"/>
    <property type="evidence" value="ECO:0007669"/>
    <property type="project" value="UniProtKB-UniRule"/>
</dbReference>
<evidence type="ECO:0000313" key="10">
    <source>
        <dbReference type="Proteomes" id="UP000048908"/>
    </source>
</evidence>
<feature type="transmembrane region" description="Helical" evidence="7">
    <location>
        <begin position="94"/>
        <end position="123"/>
    </location>
</feature>
<feature type="transmembrane region" description="Helical" evidence="7">
    <location>
        <begin position="215"/>
        <end position="238"/>
    </location>
</feature>
<accession>A0A0M6XN88</accession>
<evidence type="ECO:0000256" key="1">
    <source>
        <dbReference type="ARBA" id="ARBA00004429"/>
    </source>
</evidence>
<reference evidence="9 10" key="1">
    <citation type="submission" date="2015-07" db="EMBL/GenBank/DDBJ databases">
        <authorList>
            <person name="Noorani M."/>
        </authorList>
    </citation>
    <scope>NUCLEOTIDE SEQUENCE [LARGE SCALE GENOMIC DNA]</scope>
    <source>
        <strain evidence="9 10">CECT 5088</strain>
    </source>
</reference>
<dbReference type="STRING" id="282197.SAMN04488517_101175"/>
<evidence type="ECO:0000256" key="4">
    <source>
        <dbReference type="ARBA" id="ARBA00022692"/>
    </source>
</evidence>
<feature type="transmembrane region" description="Helical" evidence="7">
    <location>
        <begin position="274"/>
        <end position="295"/>
    </location>
</feature>
<dbReference type="PANTHER" id="PTHR33362:SF2">
    <property type="entry name" value="TRAP TRANSPORTER LARGE PERMEASE PROTEIN"/>
    <property type="match status" value="1"/>
</dbReference>
<evidence type="ECO:0000256" key="5">
    <source>
        <dbReference type="ARBA" id="ARBA00022989"/>
    </source>
</evidence>
<keyword evidence="3 7" id="KW-0997">Cell inner membrane</keyword>
<keyword evidence="5 7" id="KW-1133">Transmembrane helix</keyword>
<feature type="transmembrane region" description="Helical" evidence="7">
    <location>
        <begin position="315"/>
        <end position="333"/>
    </location>
</feature>
<dbReference type="GO" id="GO:0005886">
    <property type="term" value="C:plasma membrane"/>
    <property type="evidence" value="ECO:0007669"/>
    <property type="project" value="UniProtKB-SubCell"/>
</dbReference>
<evidence type="ECO:0000256" key="7">
    <source>
        <dbReference type="RuleBase" id="RU369079"/>
    </source>
</evidence>
<protein>
    <recommendedName>
        <fullName evidence="7">TRAP transporter large permease protein</fullName>
    </recommendedName>
</protein>
<sequence length="430" mass="45323">MLVWFLPLFLVLLMVGLPVFFALLAAPGVMLVLNGQERDLTLLYRNVYNGMDSFPLMAIPFFLLAGEMMNRGGITQRLVEFSQALVGHFRAGLAQVNILSSMLFAGLSGSAVADTSALGAMLIPAMEREGYSRRFAAAVTAASSVIGPIIPPSGIMIIYAYVMEQSVAALFLAGILPGILVGLGLMAVTNIMARRAPGAFPPLRRRAGWGEKGQASLKAFFPLLTPVIILGGILGGVFTPTEASAVAVAYAAFIALFVLRTMTWRDLPEVLSRAAIMSSVILLLVGAALAFKTVVALSHAPEALASLILSLSDNPLVLLLLINLLLFGVGMFLDAGPAIIILGPILGPIFTSLGVDPVHFAIIMSVNLTVGLATPPMGLVLFVASSVSGERVETIARAILPFLAVEVLAILLITYVPAISLALPRLFGFL</sequence>
<dbReference type="OrthoDB" id="9790209at2"/>
<dbReference type="Proteomes" id="UP000048908">
    <property type="component" value="Unassembled WGS sequence"/>
</dbReference>
<comment type="subcellular location">
    <subcellularLocation>
        <location evidence="1 7">Cell inner membrane</location>
        <topology evidence="1 7">Multi-pass membrane protein</topology>
    </subcellularLocation>
</comment>
<dbReference type="PANTHER" id="PTHR33362">
    <property type="entry name" value="SIALIC ACID TRAP TRANSPORTER PERMEASE PROTEIN SIAT-RELATED"/>
    <property type="match status" value="1"/>
</dbReference>
<comment type="function">
    <text evidence="7">Part of the tripartite ATP-independent periplasmic (TRAP) transport system.</text>
</comment>
<keyword evidence="4 7" id="KW-0812">Transmembrane</keyword>
<dbReference type="InterPro" id="IPR004681">
    <property type="entry name" value="TRAP_DctM"/>
</dbReference>
<comment type="similarity">
    <text evidence="7">Belongs to the TRAP transporter large permease family.</text>
</comment>
<name>A0A0M6XN88_9RHOB</name>
<dbReference type="Pfam" id="PF06808">
    <property type="entry name" value="DctM"/>
    <property type="match status" value="1"/>
</dbReference>
<dbReference type="RefSeq" id="WP_055680965.1">
    <property type="nucleotide sequence ID" value="NZ_CXPG01000009.1"/>
</dbReference>
<evidence type="ECO:0000256" key="6">
    <source>
        <dbReference type="ARBA" id="ARBA00023136"/>
    </source>
</evidence>
<feature type="transmembrane region" description="Helical" evidence="7">
    <location>
        <begin position="399"/>
        <end position="423"/>
    </location>
</feature>
<keyword evidence="10" id="KW-1185">Reference proteome</keyword>
<evidence type="ECO:0000313" key="9">
    <source>
        <dbReference type="EMBL" id="CTQ31484.1"/>
    </source>
</evidence>
<dbReference type="PIRSF" id="PIRSF006066">
    <property type="entry name" value="HI0050"/>
    <property type="match status" value="1"/>
</dbReference>
<evidence type="ECO:0000256" key="3">
    <source>
        <dbReference type="ARBA" id="ARBA00022519"/>
    </source>
</evidence>
<dbReference type="EMBL" id="CXPG01000009">
    <property type="protein sequence ID" value="CTQ31484.1"/>
    <property type="molecule type" value="Genomic_DNA"/>
</dbReference>
<feature type="transmembrane region" description="Helical" evidence="7">
    <location>
        <begin position="54"/>
        <end position="74"/>
    </location>
</feature>
<proteinExistence type="inferred from homology"/>
<feature type="transmembrane region" description="Helical" evidence="7">
    <location>
        <begin position="244"/>
        <end position="262"/>
    </location>
</feature>
<organism evidence="9 10">
    <name type="scientific">Jannaschia rubra</name>
    <dbReference type="NCBI Taxonomy" id="282197"/>
    <lineage>
        <taxon>Bacteria</taxon>
        <taxon>Pseudomonadati</taxon>
        <taxon>Pseudomonadota</taxon>
        <taxon>Alphaproteobacteria</taxon>
        <taxon>Rhodobacterales</taxon>
        <taxon>Roseobacteraceae</taxon>
        <taxon>Jannaschia</taxon>
    </lineage>
</organism>
<dbReference type="AlphaFoldDB" id="A0A0M6XN88"/>
<keyword evidence="2" id="KW-1003">Cell membrane</keyword>
<gene>
    <name evidence="9" type="primary">siaT_2</name>
    <name evidence="9" type="ORF">JAN5088_00242</name>
</gene>
<keyword evidence="6 7" id="KW-0472">Membrane</keyword>
<feature type="transmembrane region" description="Helical" evidence="7">
    <location>
        <begin position="6"/>
        <end position="33"/>
    </location>
</feature>
<keyword evidence="7" id="KW-0813">Transport</keyword>
<dbReference type="NCBIfam" id="TIGR00786">
    <property type="entry name" value="dctM"/>
    <property type="match status" value="1"/>
</dbReference>
<evidence type="ECO:0000259" key="8">
    <source>
        <dbReference type="Pfam" id="PF06808"/>
    </source>
</evidence>
<dbReference type="InterPro" id="IPR010656">
    <property type="entry name" value="DctM"/>
</dbReference>